<protein>
    <recommendedName>
        <fullName evidence="5">Transmembrane protein</fullName>
    </recommendedName>
</protein>
<feature type="region of interest" description="Disordered" evidence="1">
    <location>
        <begin position="169"/>
        <end position="196"/>
    </location>
</feature>
<evidence type="ECO:0000313" key="3">
    <source>
        <dbReference type="EMBL" id="KFD58880.1"/>
    </source>
</evidence>
<sequence>MPRSVVVYVIGFSRRTESACSSRSTKKCRLASSPFLPAVHRRLIDAEHPDCLGLVSKTLLVPLCPSLNDKVESFASYSPVQQDDDSAPISDLLFGEQAVSGGCTPATCSRFGGAGPIATSWYFLNNLFCCSVVLLLLLLVSSLMVVSDAVEAPLLPGFANAMQSSARNTELERRRADSSSVASSSTTPEPHVSSCRMLPTQRRAEQLCSLAPRVRLQQLRHLHWSGGVGAGARCPDLTSDLSLYHLFQLNVLNEAAVLEDHRSSARRQLDHLSDSVIDCVLGPARSKACVKCFEALFRRLRLVDHVFGQFSDAVMASLSCESGGLDRFSAVTTCTDCQVWYKRWLLATFTGIWRLPLCDHWCHMVELACPHLSVRRRYDYAGLPSFRCAGNPNIPVYEQEMKHDLSNQDTSKCIHPCDLLPESASSFSSLFCRLPATRQQRASSVAESMDEVQAIRASWTGSSAARVKTSVISIATLLSIIPLHVAAGHRLQYFHPGFG</sequence>
<evidence type="ECO:0000256" key="2">
    <source>
        <dbReference type="SAM" id="Phobius"/>
    </source>
</evidence>
<organism evidence="3 4">
    <name type="scientific">Trichuris suis</name>
    <name type="common">pig whipworm</name>
    <dbReference type="NCBI Taxonomy" id="68888"/>
    <lineage>
        <taxon>Eukaryota</taxon>
        <taxon>Metazoa</taxon>
        <taxon>Ecdysozoa</taxon>
        <taxon>Nematoda</taxon>
        <taxon>Enoplea</taxon>
        <taxon>Dorylaimia</taxon>
        <taxon>Trichinellida</taxon>
        <taxon>Trichuridae</taxon>
        <taxon>Trichuris</taxon>
    </lineage>
</organism>
<feature type="transmembrane region" description="Helical" evidence="2">
    <location>
        <begin position="123"/>
        <end position="146"/>
    </location>
</feature>
<keyword evidence="2" id="KW-1133">Transmembrane helix</keyword>
<keyword evidence="2" id="KW-0472">Membrane</keyword>
<evidence type="ECO:0000313" key="4">
    <source>
        <dbReference type="Proteomes" id="UP000030764"/>
    </source>
</evidence>
<accession>A0A085MNT4</accession>
<reference evidence="3 4" key="1">
    <citation type="journal article" date="2014" name="Nat. Genet.">
        <title>Genome and transcriptome of the porcine whipworm Trichuris suis.</title>
        <authorList>
            <person name="Jex A.R."/>
            <person name="Nejsum P."/>
            <person name="Schwarz E.M."/>
            <person name="Hu L."/>
            <person name="Young N.D."/>
            <person name="Hall R.S."/>
            <person name="Korhonen P.K."/>
            <person name="Liao S."/>
            <person name="Thamsborg S."/>
            <person name="Xia J."/>
            <person name="Xu P."/>
            <person name="Wang S."/>
            <person name="Scheerlinck J.P."/>
            <person name="Hofmann A."/>
            <person name="Sternberg P.W."/>
            <person name="Wang J."/>
            <person name="Gasser R.B."/>
        </authorList>
    </citation>
    <scope>NUCLEOTIDE SEQUENCE [LARGE SCALE GENOMIC DNA]</scope>
    <source>
        <strain evidence="3">DCEP-RM93M</strain>
    </source>
</reference>
<dbReference type="Proteomes" id="UP000030764">
    <property type="component" value="Unassembled WGS sequence"/>
</dbReference>
<gene>
    <name evidence="3" type="ORF">M513_00043</name>
</gene>
<proteinExistence type="predicted"/>
<dbReference type="AlphaFoldDB" id="A0A085MNT4"/>
<name>A0A085MNT4_9BILA</name>
<evidence type="ECO:0000256" key="1">
    <source>
        <dbReference type="SAM" id="MobiDB-lite"/>
    </source>
</evidence>
<keyword evidence="2" id="KW-0812">Transmembrane</keyword>
<evidence type="ECO:0008006" key="5">
    <source>
        <dbReference type="Google" id="ProtNLM"/>
    </source>
</evidence>
<keyword evidence="4" id="KW-1185">Reference proteome</keyword>
<dbReference type="EMBL" id="KL363182">
    <property type="protein sequence ID" value="KFD58880.1"/>
    <property type="molecule type" value="Genomic_DNA"/>
</dbReference>